<feature type="region of interest" description="Disordered" evidence="4">
    <location>
        <begin position="296"/>
        <end position="334"/>
    </location>
</feature>
<dbReference type="PANTHER" id="PTHR10903">
    <property type="entry name" value="GTPASE, IMAP FAMILY MEMBER-RELATED"/>
    <property type="match status" value="1"/>
</dbReference>
<dbReference type="AlphaFoldDB" id="A0A444UTN0"/>
<feature type="compositionally biased region" description="Basic and acidic residues" evidence="4">
    <location>
        <begin position="325"/>
        <end position="334"/>
    </location>
</feature>
<proteinExistence type="inferred from homology"/>
<keyword evidence="7" id="KW-1185">Reference proteome</keyword>
<evidence type="ECO:0000256" key="1">
    <source>
        <dbReference type="ARBA" id="ARBA00008535"/>
    </source>
</evidence>
<feature type="domain" description="AIG1-type G" evidence="5">
    <location>
        <begin position="1"/>
        <end position="196"/>
    </location>
</feature>
<evidence type="ECO:0000256" key="3">
    <source>
        <dbReference type="ARBA" id="ARBA00023134"/>
    </source>
</evidence>
<dbReference type="InterPro" id="IPR006703">
    <property type="entry name" value="G_AIG1"/>
</dbReference>
<keyword evidence="3" id="KW-0342">GTP-binding</keyword>
<dbReference type="SUPFAM" id="SSF52540">
    <property type="entry name" value="P-loop containing nucleoside triphosphate hydrolases"/>
    <property type="match status" value="1"/>
</dbReference>
<dbReference type="InterPro" id="IPR027417">
    <property type="entry name" value="P-loop_NTPase"/>
</dbReference>
<dbReference type="PANTHER" id="PTHR10903:SF170">
    <property type="entry name" value="GTPASE IMAP FAMILY MEMBER 7"/>
    <property type="match status" value="1"/>
</dbReference>
<dbReference type="CDD" id="cd01852">
    <property type="entry name" value="AIG1"/>
    <property type="match status" value="1"/>
</dbReference>
<comment type="caution">
    <text evidence="6">The sequence shown here is derived from an EMBL/GenBank/DDBJ whole genome shotgun (WGS) entry which is preliminary data.</text>
</comment>
<evidence type="ECO:0000256" key="2">
    <source>
        <dbReference type="ARBA" id="ARBA00022741"/>
    </source>
</evidence>
<gene>
    <name evidence="6" type="ORF">EOD39_21094</name>
</gene>
<reference evidence="6 7" key="1">
    <citation type="submission" date="2019-01" db="EMBL/GenBank/DDBJ databases">
        <title>Draft Genome and Complete Hox-Cluster Characterization of the Sterlet Sturgeon (Acipenser ruthenus).</title>
        <authorList>
            <person name="Wei Q."/>
        </authorList>
    </citation>
    <scope>NUCLEOTIDE SEQUENCE [LARGE SCALE GENOMIC DNA]</scope>
    <source>
        <strain evidence="6">WHYD16114868_AA</strain>
        <tissue evidence="6">Blood</tissue>
    </source>
</reference>
<organism evidence="6 7">
    <name type="scientific">Acipenser ruthenus</name>
    <name type="common">Sterlet sturgeon</name>
    <dbReference type="NCBI Taxonomy" id="7906"/>
    <lineage>
        <taxon>Eukaryota</taxon>
        <taxon>Metazoa</taxon>
        <taxon>Chordata</taxon>
        <taxon>Craniata</taxon>
        <taxon>Vertebrata</taxon>
        <taxon>Euteleostomi</taxon>
        <taxon>Actinopterygii</taxon>
        <taxon>Chondrostei</taxon>
        <taxon>Acipenseriformes</taxon>
        <taxon>Acipenseridae</taxon>
        <taxon>Acipenser</taxon>
    </lineage>
</organism>
<comment type="similarity">
    <text evidence="1">Belongs to the TRAFAC class TrmE-Era-EngA-EngB-Septin-like GTPase superfamily. AIG1/Toc34/Toc159-like paraseptin GTPase family. IAN subfamily.</text>
</comment>
<dbReference type="InterPro" id="IPR045058">
    <property type="entry name" value="GIMA/IAN/Toc"/>
</dbReference>
<dbReference type="FunFam" id="3.40.50.300:FF:000366">
    <property type="entry name" value="GTPase, IMAP family member 2"/>
    <property type="match status" value="1"/>
</dbReference>
<keyword evidence="2" id="KW-0547">Nucleotide-binding</keyword>
<protein>
    <submittedName>
        <fullName evidence="6">GTPase IMAP family member 7</fullName>
    </submittedName>
</protein>
<sequence length="334" mass="36184">MVLIGKTGNGKSATGNTILGSKEFKSKPASSSITKECVKVKGRAEGRRVAVVDTPGLFDTELTNEETLQEVMKCISLSSPGPHAFLIVIQVGQFTKEEKKTVELIQKVFSKEAVRYTMIVLTRGDDLEEETIEDYMHTANKHLKEFVKKCGNRYHVFNNKNMSDRTQVTEILEKVDRMVAKNKGSCYTNEMFKEAEAVIEEEKERIMKNKPGCSEEQARNEAEINNPFLNKIKAAVKSGARTGARRGAATFGETGSLLGGPLVAAVGRIAGVLIGGTLGAFGGAVVETLEAATAKFTGKQRPRPGPAGSPRARLAIDGEEGESAAENRENCSIQ</sequence>
<evidence type="ECO:0000256" key="4">
    <source>
        <dbReference type="SAM" id="MobiDB-lite"/>
    </source>
</evidence>
<dbReference type="EMBL" id="SCEB01008459">
    <property type="protein sequence ID" value="RXM91519.1"/>
    <property type="molecule type" value="Genomic_DNA"/>
</dbReference>
<dbReference type="GO" id="GO:0005525">
    <property type="term" value="F:GTP binding"/>
    <property type="evidence" value="ECO:0007669"/>
    <property type="project" value="UniProtKB-KW"/>
</dbReference>
<dbReference type="Gene3D" id="3.40.50.300">
    <property type="entry name" value="P-loop containing nucleotide triphosphate hydrolases"/>
    <property type="match status" value="1"/>
</dbReference>
<accession>A0A444UTN0</accession>
<dbReference type="Proteomes" id="UP000289886">
    <property type="component" value="Unassembled WGS sequence"/>
</dbReference>
<dbReference type="Pfam" id="PF04548">
    <property type="entry name" value="AIG1"/>
    <property type="match status" value="1"/>
</dbReference>
<evidence type="ECO:0000259" key="5">
    <source>
        <dbReference type="PROSITE" id="PS51720"/>
    </source>
</evidence>
<name>A0A444UTN0_ACIRT</name>
<evidence type="ECO:0000313" key="7">
    <source>
        <dbReference type="Proteomes" id="UP000289886"/>
    </source>
</evidence>
<dbReference type="PROSITE" id="PS51720">
    <property type="entry name" value="G_AIG1"/>
    <property type="match status" value="1"/>
</dbReference>
<evidence type="ECO:0000313" key="6">
    <source>
        <dbReference type="EMBL" id="RXM91519.1"/>
    </source>
</evidence>